<feature type="transmembrane region" description="Helical" evidence="8">
    <location>
        <begin position="782"/>
        <end position="801"/>
    </location>
</feature>
<dbReference type="GO" id="GO:0016020">
    <property type="term" value="C:membrane"/>
    <property type="evidence" value="ECO:0007669"/>
    <property type="project" value="UniProtKB-SubCell"/>
</dbReference>
<comment type="similarity">
    <text evidence="2">Belongs to the major facilitator superfamily. Folate-biopterin transporter (TC 2.A.71) family.</text>
</comment>
<feature type="transmembrane region" description="Helical" evidence="8">
    <location>
        <begin position="394"/>
        <end position="413"/>
    </location>
</feature>
<comment type="subcellular location">
    <subcellularLocation>
        <location evidence="1">Membrane</location>
        <topology evidence="1">Multi-pass membrane protein</topology>
    </subcellularLocation>
</comment>
<keyword evidence="3" id="KW-0813">Transport</keyword>
<feature type="transmembrane region" description="Helical" evidence="8">
    <location>
        <begin position="504"/>
        <end position="520"/>
    </location>
</feature>
<feature type="compositionally biased region" description="Basic residues" evidence="7">
    <location>
        <begin position="244"/>
        <end position="259"/>
    </location>
</feature>
<dbReference type="Pfam" id="PF03092">
    <property type="entry name" value="BT1"/>
    <property type="match status" value="3"/>
</dbReference>
<dbReference type="Gene3D" id="1.20.1250.20">
    <property type="entry name" value="MFS general substrate transporter like domains"/>
    <property type="match status" value="2"/>
</dbReference>
<feature type="transmembrane region" description="Helical" evidence="8">
    <location>
        <begin position="897"/>
        <end position="916"/>
    </location>
</feature>
<dbReference type="SUPFAM" id="SSF103473">
    <property type="entry name" value="MFS general substrate transporter"/>
    <property type="match status" value="2"/>
</dbReference>
<evidence type="ECO:0000313" key="9">
    <source>
        <dbReference type="EMBL" id="KAJ6980195.1"/>
    </source>
</evidence>
<keyword evidence="10" id="KW-1185">Reference proteome</keyword>
<evidence type="ECO:0000256" key="2">
    <source>
        <dbReference type="ARBA" id="ARBA00007015"/>
    </source>
</evidence>
<evidence type="ECO:0008006" key="11">
    <source>
        <dbReference type="Google" id="ProtNLM"/>
    </source>
</evidence>
<evidence type="ECO:0000256" key="5">
    <source>
        <dbReference type="ARBA" id="ARBA00022989"/>
    </source>
</evidence>
<dbReference type="InterPro" id="IPR039309">
    <property type="entry name" value="BT1"/>
</dbReference>
<gene>
    <name evidence="9" type="ORF">NC653_028116</name>
</gene>
<feature type="transmembrane region" description="Helical" evidence="8">
    <location>
        <begin position="332"/>
        <end position="350"/>
    </location>
</feature>
<feature type="transmembrane region" description="Helical" evidence="8">
    <location>
        <begin position="153"/>
        <end position="170"/>
    </location>
</feature>
<evidence type="ECO:0000256" key="3">
    <source>
        <dbReference type="ARBA" id="ARBA00022448"/>
    </source>
</evidence>
<sequence>MIEWVKQLNKAFGASFLWLICLIYFTQGFRSFVWTAVSYQLKDNLKLSPSASQFVSSIAFFPWSIKPLYGILSDCIPIKGRKRIPYLVIATLLSLLPWPMLGIHSNLRSSQWHLTVLLTVHNLGSAMADVVVDAMIAEAVRSERASFSGDLQSISWLSMAVGGIWGSLLGGHALTNLQIDKIFLLFSVLPAIQLLSCGLVGENSAASKVSHESANSSNSHPVNGNGNILDEDNILLKKSSASATRRKRSQKNSNKRASMRTKSLIPEKGDSLISRWFHSLKTATYSLLRAFRQPIILRPMAWFFLAQITVPNLSTVMFYYQTEVLNLDASFLGTARVVGWLGLMLGTFTYNHYLKTMKLRKILLWAHVGLSLLTLLDVILVSRLNLAYGVSDKIMVVFGSALFDAVNQFNWIVQDTNLRWMIEWVKQLNKAFGASFLWLVCLIHFTQGFRSFVWTAVSYQLKDNLKLSPSASQFVSSIAFFPWSIKPLYGILSDCIPIKGRKRIPYLVIATLLSLVPWPMLGIDSNLRSSQWHLTVLLTVQNLGSAMSDVVVDAMIAEAVRSERASFAGDLQSITWLSIAVGGIWGSLLGGHALTNLQIDKIFLLFSVLPAIQLLSCRLVGENSADSKVSHESANSSNSHPGNGNGNILDEDNILLKKSSASATRRKRSKKNSNKRASMRTKSLIPEKGDSLISRWFHSLKTATYSLFRAFRQPIILRPMAWFFLAQITVPNLSTVMFYYQTEVLNLDGSFLGTARVVGWLGLMLGTFTYNRYLKTMKLRKILLWAHIGLSLLTLLDVILVSRLNLACGVSDKIMVVSGSAVADAVNQFKHSIPVSPSKQRKRRLDFAFQIQKSHASSHEEKRKSYALMPFLILSGQLCPPGIEGTLFSLFMSINDLGSTVGSFVGAGLASILNLSSGSFDNLGLGIAIQVLCTFIPIAFLFLIPKEATGISA</sequence>
<feature type="transmembrane region" description="Helical" evidence="8">
    <location>
        <begin position="573"/>
        <end position="590"/>
    </location>
</feature>
<feature type="transmembrane region" description="Helical" evidence="8">
    <location>
        <begin position="434"/>
        <end position="454"/>
    </location>
</feature>
<feature type="compositionally biased region" description="Basic residues" evidence="7">
    <location>
        <begin position="664"/>
        <end position="679"/>
    </location>
</feature>
<evidence type="ECO:0000256" key="1">
    <source>
        <dbReference type="ARBA" id="ARBA00004141"/>
    </source>
</evidence>
<dbReference type="PANTHER" id="PTHR31585:SF7">
    <property type="entry name" value="FOLATE-BIOPTERIN TRANSPORTER 4-RELATED"/>
    <property type="match status" value="1"/>
</dbReference>
<dbReference type="PANTHER" id="PTHR31585">
    <property type="entry name" value="FOLATE-BIOPTERIN TRANSPORTER 1, CHLOROPLASTIC"/>
    <property type="match status" value="1"/>
</dbReference>
<feature type="transmembrane region" description="Helical" evidence="8">
    <location>
        <begin position="84"/>
        <end position="100"/>
    </location>
</feature>
<proteinExistence type="inferred from homology"/>
<dbReference type="AlphaFoldDB" id="A0AAD6Q6Z9"/>
<evidence type="ECO:0000256" key="8">
    <source>
        <dbReference type="SAM" id="Phobius"/>
    </source>
</evidence>
<feature type="transmembrane region" description="Helical" evidence="8">
    <location>
        <begin position="474"/>
        <end position="492"/>
    </location>
</feature>
<dbReference type="EMBL" id="JAQIZT010000011">
    <property type="protein sequence ID" value="KAJ6980195.1"/>
    <property type="molecule type" value="Genomic_DNA"/>
</dbReference>
<dbReference type="Proteomes" id="UP001164929">
    <property type="component" value="Chromosome 11"/>
</dbReference>
<feature type="transmembrane region" description="Helical" evidence="8">
    <location>
        <begin position="923"/>
        <end position="944"/>
    </location>
</feature>
<feature type="transmembrane region" description="Helical" evidence="8">
    <location>
        <begin position="301"/>
        <end position="320"/>
    </location>
</feature>
<feature type="transmembrane region" description="Helical" evidence="8">
    <location>
        <begin position="12"/>
        <end position="34"/>
    </location>
</feature>
<dbReference type="InterPro" id="IPR036259">
    <property type="entry name" value="MFS_trans_sf"/>
</dbReference>
<feature type="region of interest" description="Disordered" evidence="7">
    <location>
        <begin position="629"/>
        <end position="681"/>
    </location>
</feature>
<evidence type="ECO:0000256" key="6">
    <source>
        <dbReference type="ARBA" id="ARBA00023136"/>
    </source>
</evidence>
<evidence type="ECO:0000256" key="7">
    <source>
        <dbReference type="SAM" id="MobiDB-lite"/>
    </source>
</evidence>
<evidence type="ECO:0000256" key="4">
    <source>
        <dbReference type="ARBA" id="ARBA00022692"/>
    </source>
</evidence>
<feature type="transmembrane region" description="Helical" evidence="8">
    <location>
        <begin position="752"/>
        <end position="770"/>
    </location>
</feature>
<keyword evidence="4 8" id="KW-0812">Transmembrane</keyword>
<keyword evidence="5 8" id="KW-1133">Transmembrane helix</keyword>
<reference evidence="9" key="1">
    <citation type="journal article" date="2023" name="Mol. Ecol. Resour.">
        <title>Chromosome-level genome assembly of a triploid poplar Populus alba 'Berolinensis'.</title>
        <authorList>
            <person name="Chen S."/>
            <person name="Yu Y."/>
            <person name="Wang X."/>
            <person name="Wang S."/>
            <person name="Zhang T."/>
            <person name="Zhou Y."/>
            <person name="He R."/>
            <person name="Meng N."/>
            <person name="Wang Y."/>
            <person name="Liu W."/>
            <person name="Liu Z."/>
            <person name="Liu J."/>
            <person name="Guo Q."/>
            <person name="Huang H."/>
            <person name="Sederoff R.R."/>
            <person name="Wang G."/>
            <person name="Qu G."/>
            <person name="Chen S."/>
        </authorList>
    </citation>
    <scope>NUCLEOTIDE SEQUENCE</scope>
    <source>
        <strain evidence="9">SC-2020</strain>
    </source>
</reference>
<feature type="transmembrane region" description="Helical" evidence="8">
    <location>
        <begin position="54"/>
        <end position="72"/>
    </location>
</feature>
<organism evidence="9 10">
    <name type="scientific">Populus alba x Populus x berolinensis</name>
    <dbReference type="NCBI Taxonomy" id="444605"/>
    <lineage>
        <taxon>Eukaryota</taxon>
        <taxon>Viridiplantae</taxon>
        <taxon>Streptophyta</taxon>
        <taxon>Embryophyta</taxon>
        <taxon>Tracheophyta</taxon>
        <taxon>Spermatophyta</taxon>
        <taxon>Magnoliopsida</taxon>
        <taxon>eudicotyledons</taxon>
        <taxon>Gunneridae</taxon>
        <taxon>Pentapetalae</taxon>
        <taxon>rosids</taxon>
        <taxon>fabids</taxon>
        <taxon>Malpighiales</taxon>
        <taxon>Salicaceae</taxon>
        <taxon>Saliceae</taxon>
        <taxon>Populus</taxon>
    </lineage>
</organism>
<name>A0AAD6Q6Z9_9ROSI</name>
<dbReference type="CDD" id="cd17484">
    <property type="entry name" value="MFS_FBT"/>
    <property type="match status" value="2"/>
</dbReference>
<feature type="transmembrane region" description="Helical" evidence="8">
    <location>
        <begin position="362"/>
        <end position="382"/>
    </location>
</feature>
<feature type="transmembrane region" description="Helical" evidence="8">
    <location>
        <begin position="721"/>
        <end position="740"/>
    </location>
</feature>
<evidence type="ECO:0000313" key="10">
    <source>
        <dbReference type="Proteomes" id="UP001164929"/>
    </source>
</evidence>
<comment type="caution">
    <text evidence="9">The sequence shown here is derived from an EMBL/GenBank/DDBJ whole genome shotgun (WGS) entry which is preliminary data.</text>
</comment>
<feature type="region of interest" description="Disordered" evidence="7">
    <location>
        <begin position="241"/>
        <end position="260"/>
    </location>
</feature>
<keyword evidence="6 8" id="KW-0472">Membrane</keyword>
<protein>
    <recommendedName>
        <fullName evidence="11">Folate-biopterin transporter 4</fullName>
    </recommendedName>
</protein>
<accession>A0AAD6Q6Z9</accession>